<dbReference type="AlphaFoldDB" id="A0A0D2JQU6"/>
<accession>A0A0D2JQU6</accession>
<keyword evidence="3" id="KW-1185">Reference proteome</keyword>
<sequence length="143" mass="13880">MQLPVQQHSKGFCLENSAQEAVTPGRHTERHGTEPGYTPTAAAMTGEPGVAVEHERVRVEGGPMAGPEGLGAAGTGMGAGAGAGAGLGGGAPLAAGVGAGMGPGEGLAAHEGVGERAAHAAERAAGRAEAAVGPEFWVKLTRA</sequence>
<evidence type="ECO:0000256" key="1">
    <source>
        <dbReference type="SAM" id="MobiDB-lite"/>
    </source>
</evidence>
<gene>
    <name evidence="2" type="ORF">MNEG_6475</name>
</gene>
<dbReference type="RefSeq" id="XP_013900507.1">
    <property type="nucleotide sequence ID" value="XM_014045053.1"/>
</dbReference>
<feature type="region of interest" description="Disordered" evidence="1">
    <location>
        <begin position="1"/>
        <end position="47"/>
    </location>
</feature>
<proteinExistence type="predicted"/>
<evidence type="ECO:0000313" key="2">
    <source>
        <dbReference type="EMBL" id="KIZ01488.1"/>
    </source>
</evidence>
<organism evidence="2 3">
    <name type="scientific">Monoraphidium neglectum</name>
    <dbReference type="NCBI Taxonomy" id="145388"/>
    <lineage>
        <taxon>Eukaryota</taxon>
        <taxon>Viridiplantae</taxon>
        <taxon>Chlorophyta</taxon>
        <taxon>core chlorophytes</taxon>
        <taxon>Chlorophyceae</taxon>
        <taxon>CS clade</taxon>
        <taxon>Sphaeropleales</taxon>
        <taxon>Selenastraceae</taxon>
        <taxon>Monoraphidium</taxon>
    </lineage>
</organism>
<evidence type="ECO:0000313" key="3">
    <source>
        <dbReference type="Proteomes" id="UP000054498"/>
    </source>
</evidence>
<dbReference type="Proteomes" id="UP000054498">
    <property type="component" value="Unassembled WGS sequence"/>
</dbReference>
<dbReference type="EMBL" id="KK101272">
    <property type="protein sequence ID" value="KIZ01488.1"/>
    <property type="molecule type" value="Genomic_DNA"/>
</dbReference>
<protein>
    <submittedName>
        <fullName evidence="2">Uncharacterized protein</fullName>
    </submittedName>
</protein>
<name>A0A0D2JQU6_9CHLO</name>
<dbReference type="KEGG" id="mng:MNEG_6475"/>
<reference evidence="2 3" key="1">
    <citation type="journal article" date="2013" name="BMC Genomics">
        <title>Reconstruction of the lipid metabolism for the microalga Monoraphidium neglectum from its genome sequence reveals characteristics suitable for biofuel production.</title>
        <authorList>
            <person name="Bogen C."/>
            <person name="Al-Dilaimi A."/>
            <person name="Albersmeier A."/>
            <person name="Wichmann J."/>
            <person name="Grundmann M."/>
            <person name="Rupp O."/>
            <person name="Lauersen K.J."/>
            <person name="Blifernez-Klassen O."/>
            <person name="Kalinowski J."/>
            <person name="Goesmann A."/>
            <person name="Mussgnug J.H."/>
            <person name="Kruse O."/>
        </authorList>
    </citation>
    <scope>NUCLEOTIDE SEQUENCE [LARGE SCALE GENOMIC DNA]</scope>
    <source>
        <strain evidence="2 3">SAG 48.87</strain>
    </source>
</reference>
<dbReference type="GeneID" id="25739351"/>